<proteinExistence type="predicted"/>
<comment type="caution">
    <text evidence="2">The sequence shown here is derived from an EMBL/GenBank/DDBJ whole genome shotgun (WGS) entry which is preliminary data.</text>
</comment>
<dbReference type="AlphaFoldDB" id="A0A7J6UZ76"/>
<reference evidence="2 3" key="1">
    <citation type="submission" date="2020-06" db="EMBL/GenBank/DDBJ databases">
        <title>Transcriptomic and genomic resources for Thalictrum thalictroides and T. hernandezii: Facilitating candidate gene discovery in an emerging model plant lineage.</title>
        <authorList>
            <person name="Arias T."/>
            <person name="Riano-Pachon D.M."/>
            <person name="Di Stilio V.S."/>
        </authorList>
    </citation>
    <scope>NUCLEOTIDE SEQUENCE [LARGE SCALE GENOMIC DNA]</scope>
    <source>
        <strain evidence="3">cv. WT478/WT964</strain>
        <tissue evidence="2">Leaves</tissue>
    </source>
</reference>
<name>A0A7J6UZ76_THATH</name>
<dbReference type="EMBL" id="JABWDY010040970">
    <property type="protein sequence ID" value="KAF5177751.1"/>
    <property type="molecule type" value="Genomic_DNA"/>
</dbReference>
<feature type="compositionally biased region" description="Low complexity" evidence="1">
    <location>
        <begin position="75"/>
        <end position="86"/>
    </location>
</feature>
<evidence type="ECO:0000313" key="2">
    <source>
        <dbReference type="EMBL" id="KAF5177751.1"/>
    </source>
</evidence>
<evidence type="ECO:0000256" key="1">
    <source>
        <dbReference type="SAM" id="MobiDB-lite"/>
    </source>
</evidence>
<sequence>MRARFVVQERQNRNTIPIEEVFRRSKERAEGESNPPLIEIGPSRYRRDGALEEVRRMAAGAIRSEQTRGDVAVNPSRQPSQSKKPSLPAPGEIVNDPSARS</sequence>
<feature type="region of interest" description="Disordered" evidence="1">
    <location>
        <begin position="60"/>
        <end position="101"/>
    </location>
</feature>
<dbReference type="Proteomes" id="UP000554482">
    <property type="component" value="Unassembled WGS sequence"/>
</dbReference>
<accession>A0A7J6UZ76</accession>
<keyword evidence="3" id="KW-1185">Reference proteome</keyword>
<evidence type="ECO:0000313" key="3">
    <source>
        <dbReference type="Proteomes" id="UP000554482"/>
    </source>
</evidence>
<protein>
    <submittedName>
        <fullName evidence="2">Uncharacterized protein</fullName>
    </submittedName>
</protein>
<gene>
    <name evidence="2" type="ORF">FRX31_032661</name>
</gene>
<organism evidence="2 3">
    <name type="scientific">Thalictrum thalictroides</name>
    <name type="common">Rue-anemone</name>
    <name type="synonym">Anemone thalictroides</name>
    <dbReference type="NCBI Taxonomy" id="46969"/>
    <lineage>
        <taxon>Eukaryota</taxon>
        <taxon>Viridiplantae</taxon>
        <taxon>Streptophyta</taxon>
        <taxon>Embryophyta</taxon>
        <taxon>Tracheophyta</taxon>
        <taxon>Spermatophyta</taxon>
        <taxon>Magnoliopsida</taxon>
        <taxon>Ranunculales</taxon>
        <taxon>Ranunculaceae</taxon>
        <taxon>Thalictroideae</taxon>
        <taxon>Thalictrum</taxon>
    </lineage>
</organism>